<proteinExistence type="predicted"/>
<dbReference type="NCBIfam" id="NF040712">
    <property type="entry name" value="SepH"/>
    <property type="match status" value="1"/>
</dbReference>
<feature type="domain" description="DUF3071" evidence="2">
    <location>
        <begin position="9"/>
        <end position="173"/>
    </location>
</feature>
<evidence type="ECO:0000313" key="4">
    <source>
        <dbReference type="Proteomes" id="UP001321766"/>
    </source>
</evidence>
<dbReference type="InterPro" id="IPR047682">
    <property type="entry name" value="SepH-like"/>
</dbReference>
<name>A0ABM8B8E8_9BIFI</name>
<feature type="region of interest" description="Disordered" evidence="1">
    <location>
        <begin position="247"/>
        <end position="470"/>
    </location>
</feature>
<accession>A0ABM8B8E8</accession>
<organism evidence="3 4">
    <name type="scientific">Bombiscardovia nodaiensis</name>
    <dbReference type="NCBI Taxonomy" id="2932181"/>
    <lineage>
        <taxon>Bacteria</taxon>
        <taxon>Bacillati</taxon>
        <taxon>Actinomycetota</taxon>
        <taxon>Actinomycetes</taxon>
        <taxon>Bifidobacteriales</taxon>
        <taxon>Bifidobacteriaceae</taxon>
        <taxon>Bombiscardovia</taxon>
    </lineage>
</organism>
<sequence length="470" mass="50198">MAHEEIKTASFDHVSDQGEMVFVCDHKYFAVKVDNTLDRAILEAKQVLEEEQGAPIPQASSALPISAIQAAVRAGESTQQVAQEFAVNEAIVRRFANPIETEKKYAIEQFLSMSAPKHGSAPTNEEALNRALEAVNVPMSAVSWTATRRNHSPWKIRAAFQAEGRAVEANWTWNMKENTITCLNKAAKHLLEGSSAFISEEVPAPVQEDPDLENPNIFRTPMSADPAAAVDESASHAQLSATLELAAPPMQPVGEQAEQVSESELTDQAQTTDEQAITQPPTGSPAALAPQQGTPLPPPQETANAPQQAAPEQDKAEDQEQEQEQQTAVDSHEPSSLTAWMYGGKRRMKAQGEKAAPTTTASSSTQRSSQGSARQPSSAPTHQGQADASAQSAQTSQEGDSQADSHERRPGSLVASSAPSPEQATHQTGSTGSGEPHSEASAKAENAHQTSHKKSGRSAVPSWDEILFGE</sequence>
<dbReference type="Pfam" id="PF11268">
    <property type="entry name" value="DUF3071"/>
    <property type="match status" value="1"/>
</dbReference>
<evidence type="ECO:0000259" key="2">
    <source>
        <dbReference type="Pfam" id="PF11268"/>
    </source>
</evidence>
<dbReference type="EMBL" id="AP026798">
    <property type="protein sequence ID" value="BDR53156.1"/>
    <property type="molecule type" value="Genomic_DNA"/>
</dbReference>
<feature type="compositionally biased region" description="Polar residues" evidence="1">
    <location>
        <begin position="414"/>
        <end position="430"/>
    </location>
</feature>
<reference evidence="3 4" key="1">
    <citation type="journal article" date="2023" name="Microbiol. Spectr.">
        <title>Symbiosis of Carpenter Bees with Uncharacterized Lactic Acid Bacteria Showing NAD Auxotrophy.</title>
        <authorList>
            <person name="Kawasaki S."/>
            <person name="Ozawa K."/>
            <person name="Mori T."/>
            <person name="Yamamoto A."/>
            <person name="Ito M."/>
            <person name="Ohkuma M."/>
            <person name="Sakamoto M."/>
            <person name="Matsutani M."/>
        </authorList>
    </citation>
    <scope>NUCLEOTIDE SEQUENCE [LARGE SCALE GENOMIC DNA]</scope>
    <source>
        <strain evidence="3 4">Kim37-2</strain>
    </source>
</reference>
<evidence type="ECO:0000313" key="3">
    <source>
        <dbReference type="EMBL" id="BDR53156.1"/>
    </source>
</evidence>
<feature type="compositionally biased region" description="Basic and acidic residues" evidence="1">
    <location>
        <begin position="436"/>
        <end position="446"/>
    </location>
</feature>
<feature type="compositionally biased region" description="Low complexity" evidence="1">
    <location>
        <begin position="355"/>
        <end position="375"/>
    </location>
</feature>
<protein>
    <recommendedName>
        <fullName evidence="2">DUF3071 domain-containing protein</fullName>
    </recommendedName>
</protein>
<keyword evidence="4" id="KW-1185">Reference proteome</keyword>
<evidence type="ECO:0000256" key="1">
    <source>
        <dbReference type="SAM" id="MobiDB-lite"/>
    </source>
</evidence>
<feature type="compositionally biased region" description="Polar residues" evidence="1">
    <location>
        <begin position="258"/>
        <end position="281"/>
    </location>
</feature>
<dbReference type="InterPro" id="IPR021421">
    <property type="entry name" value="DUF3071"/>
</dbReference>
<feature type="compositionally biased region" description="Low complexity" evidence="1">
    <location>
        <begin position="385"/>
        <end position="397"/>
    </location>
</feature>
<gene>
    <name evidence="3" type="ORF">KIM372_10630</name>
</gene>
<dbReference type="Proteomes" id="UP001321766">
    <property type="component" value="Chromosome"/>
</dbReference>